<dbReference type="Pfam" id="PF00581">
    <property type="entry name" value="Rhodanese"/>
    <property type="match status" value="1"/>
</dbReference>
<accession>A0A1Z8AL17</accession>
<dbReference type="PROSITE" id="PS50206">
    <property type="entry name" value="RHODANESE_3"/>
    <property type="match status" value="1"/>
</dbReference>
<dbReference type="AlphaFoldDB" id="A0A1Z8AL17"/>
<gene>
    <name evidence="2" type="ORF">A9Q93_12045</name>
</gene>
<organism evidence="2 3">
    <name type="scientific">Nonlabens dokdonensis</name>
    <dbReference type="NCBI Taxonomy" id="328515"/>
    <lineage>
        <taxon>Bacteria</taxon>
        <taxon>Pseudomonadati</taxon>
        <taxon>Bacteroidota</taxon>
        <taxon>Flavobacteriia</taxon>
        <taxon>Flavobacteriales</taxon>
        <taxon>Flavobacteriaceae</taxon>
        <taxon>Nonlabens</taxon>
    </lineage>
</organism>
<proteinExistence type="predicted"/>
<dbReference type="PANTHER" id="PTHR43031:SF1">
    <property type="entry name" value="PYRIDINE NUCLEOTIDE-DISULPHIDE OXIDOREDUCTASE"/>
    <property type="match status" value="1"/>
</dbReference>
<dbReference type="InterPro" id="IPR050229">
    <property type="entry name" value="GlpE_sulfurtransferase"/>
</dbReference>
<dbReference type="InterPro" id="IPR036873">
    <property type="entry name" value="Rhodanese-like_dom_sf"/>
</dbReference>
<dbReference type="Gene3D" id="3.40.250.10">
    <property type="entry name" value="Rhodanese-like domain"/>
    <property type="match status" value="1"/>
</dbReference>
<reference evidence="3" key="1">
    <citation type="journal article" date="2017" name="Proc. Natl. Acad. Sci. U.S.A.">
        <title>Simulation of Deepwater Horizon oil plume reveals substrate specialization within a complex community of hydrocarbon-degraders.</title>
        <authorList>
            <person name="Hu P."/>
            <person name="Dubinsky E.A."/>
            <person name="Probst A.J."/>
            <person name="Wang J."/>
            <person name="Sieber C.M.K."/>
            <person name="Tom L.M."/>
            <person name="Gardinali P."/>
            <person name="Banfield J.F."/>
            <person name="Atlas R.M."/>
            <person name="Andersen G.L."/>
        </authorList>
    </citation>
    <scope>NUCLEOTIDE SEQUENCE [LARGE SCALE GENOMIC DNA]</scope>
</reference>
<dbReference type="RefSeq" id="WP_303687694.1">
    <property type="nucleotide sequence ID" value="NZ_CAJXYO010000037.1"/>
</dbReference>
<evidence type="ECO:0000259" key="1">
    <source>
        <dbReference type="PROSITE" id="PS50206"/>
    </source>
</evidence>
<comment type="caution">
    <text evidence="2">The sequence shown here is derived from an EMBL/GenBank/DDBJ whole genome shotgun (WGS) entry which is preliminary data.</text>
</comment>
<feature type="domain" description="Rhodanese" evidence="1">
    <location>
        <begin position="15"/>
        <end position="106"/>
    </location>
</feature>
<dbReference type="Proteomes" id="UP000196102">
    <property type="component" value="Unassembled WGS sequence"/>
</dbReference>
<evidence type="ECO:0000313" key="2">
    <source>
        <dbReference type="EMBL" id="OUS11032.1"/>
    </source>
</evidence>
<dbReference type="SMART" id="SM00450">
    <property type="entry name" value="RHOD"/>
    <property type="match status" value="1"/>
</dbReference>
<sequence>MIDLTNQEWKEKTAADSNSVIIDVRTDEEVSEGIIPGAVHYDIFKPQEFMNAMNNMDAEKNYYVYCRAGSRSSQACQVMESLGLKNTYNLAGGFSNWDGATSNLEE</sequence>
<name>A0A1Z8AL17_9FLAO</name>
<dbReference type="SUPFAM" id="SSF52821">
    <property type="entry name" value="Rhodanese/Cell cycle control phosphatase"/>
    <property type="match status" value="1"/>
</dbReference>
<evidence type="ECO:0000313" key="3">
    <source>
        <dbReference type="Proteomes" id="UP000196102"/>
    </source>
</evidence>
<dbReference type="PANTHER" id="PTHR43031">
    <property type="entry name" value="FAD-DEPENDENT OXIDOREDUCTASE"/>
    <property type="match status" value="1"/>
</dbReference>
<protein>
    <submittedName>
        <fullName evidence="2">Rhodanese</fullName>
    </submittedName>
</protein>
<dbReference type="EMBL" id="MAAX01000185">
    <property type="protein sequence ID" value="OUS11032.1"/>
    <property type="molecule type" value="Genomic_DNA"/>
</dbReference>
<dbReference type="InterPro" id="IPR001763">
    <property type="entry name" value="Rhodanese-like_dom"/>
</dbReference>
<dbReference type="CDD" id="cd00158">
    <property type="entry name" value="RHOD"/>
    <property type="match status" value="1"/>
</dbReference>